<gene>
    <name evidence="1" type="ORF">SCALOS_LOCUS8510</name>
</gene>
<dbReference type="EMBL" id="CAJVPM010022751">
    <property type="protein sequence ID" value="CAG8646493.1"/>
    <property type="molecule type" value="Genomic_DNA"/>
</dbReference>
<reference evidence="1" key="1">
    <citation type="submission" date="2021-06" db="EMBL/GenBank/DDBJ databases">
        <authorList>
            <person name="Kallberg Y."/>
            <person name="Tangrot J."/>
            <person name="Rosling A."/>
        </authorList>
    </citation>
    <scope>NUCLEOTIDE SEQUENCE</scope>
    <source>
        <strain evidence="1">AU212A</strain>
    </source>
</reference>
<keyword evidence="2" id="KW-1185">Reference proteome</keyword>
<proteinExistence type="predicted"/>
<accession>A0ACA9NH76</accession>
<organism evidence="1 2">
    <name type="scientific">Scutellospora calospora</name>
    <dbReference type="NCBI Taxonomy" id="85575"/>
    <lineage>
        <taxon>Eukaryota</taxon>
        <taxon>Fungi</taxon>
        <taxon>Fungi incertae sedis</taxon>
        <taxon>Mucoromycota</taxon>
        <taxon>Glomeromycotina</taxon>
        <taxon>Glomeromycetes</taxon>
        <taxon>Diversisporales</taxon>
        <taxon>Gigasporaceae</taxon>
        <taxon>Scutellospora</taxon>
    </lineage>
</organism>
<comment type="caution">
    <text evidence="1">The sequence shown here is derived from an EMBL/GenBank/DDBJ whole genome shotgun (WGS) entry which is preliminary data.</text>
</comment>
<sequence>RQVLLLVNNASSHTALETSNPTEVQDNTEESALEDSSAEETKEI</sequence>
<dbReference type="Proteomes" id="UP000789860">
    <property type="component" value="Unassembled WGS sequence"/>
</dbReference>
<protein>
    <submittedName>
        <fullName evidence="1">4180_t:CDS:1</fullName>
    </submittedName>
</protein>
<name>A0ACA9NH76_9GLOM</name>
<evidence type="ECO:0000313" key="1">
    <source>
        <dbReference type="EMBL" id="CAG8646493.1"/>
    </source>
</evidence>
<evidence type="ECO:0000313" key="2">
    <source>
        <dbReference type="Proteomes" id="UP000789860"/>
    </source>
</evidence>
<feature type="non-terminal residue" evidence="1">
    <location>
        <position position="1"/>
    </location>
</feature>